<accession>A0ACC0Z645</accession>
<dbReference type="EMBL" id="CM047738">
    <property type="protein sequence ID" value="KAJ0046787.1"/>
    <property type="molecule type" value="Genomic_DNA"/>
</dbReference>
<dbReference type="Proteomes" id="UP001163603">
    <property type="component" value="Chromosome 3"/>
</dbReference>
<evidence type="ECO:0000313" key="2">
    <source>
        <dbReference type="Proteomes" id="UP001163603"/>
    </source>
</evidence>
<name>A0ACC0Z645_9ROSI</name>
<keyword evidence="2" id="KW-1185">Reference proteome</keyword>
<sequence>MSLLPKVRGFIFLFCKSARPSTVKPFTACLYKPFRRYGQGSRLRDDRHEMDEKRAPSIAEVFERVAEEKQKLQAAEQGMASQTSDKLYDGAEEATIGKSKVEPVKKKFEEREEGADHRRTGDEA</sequence>
<comment type="caution">
    <text evidence="1">The sequence shown here is derived from an EMBL/GenBank/DDBJ whole genome shotgun (WGS) entry which is preliminary data.</text>
</comment>
<organism evidence="1 2">
    <name type="scientific">Pistacia integerrima</name>
    <dbReference type="NCBI Taxonomy" id="434235"/>
    <lineage>
        <taxon>Eukaryota</taxon>
        <taxon>Viridiplantae</taxon>
        <taxon>Streptophyta</taxon>
        <taxon>Embryophyta</taxon>
        <taxon>Tracheophyta</taxon>
        <taxon>Spermatophyta</taxon>
        <taxon>Magnoliopsida</taxon>
        <taxon>eudicotyledons</taxon>
        <taxon>Gunneridae</taxon>
        <taxon>Pentapetalae</taxon>
        <taxon>rosids</taxon>
        <taxon>malvids</taxon>
        <taxon>Sapindales</taxon>
        <taxon>Anacardiaceae</taxon>
        <taxon>Pistacia</taxon>
    </lineage>
</organism>
<proteinExistence type="predicted"/>
<gene>
    <name evidence="1" type="ORF">Pint_04047</name>
</gene>
<evidence type="ECO:0000313" key="1">
    <source>
        <dbReference type="EMBL" id="KAJ0046787.1"/>
    </source>
</evidence>
<protein>
    <submittedName>
        <fullName evidence="1">Uncharacterized protein</fullName>
    </submittedName>
</protein>
<reference evidence="2" key="1">
    <citation type="journal article" date="2023" name="G3 (Bethesda)">
        <title>Genome assembly and association tests identify interacting loci associated with vigor, precocity, and sex in interspecific pistachio rootstocks.</title>
        <authorList>
            <person name="Palmer W."/>
            <person name="Jacygrad E."/>
            <person name="Sagayaradj S."/>
            <person name="Cavanaugh K."/>
            <person name="Han R."/>
            <person name="Bertier L."/>
            <person name="Beede B."/>
            <person name="Kafkas S."/>
            <person name="Golino D."/>
            <person name="Preece J."/>
            <person name="Michelmore R."/>
        </authorList>
    </citation>
    <scope>NUCLEOTIDE SEQUENCE [LARGE SCALE GENOMIC DNA]</scope>
</reference>